<reference evidence="2" key="1">
    <citation type="submission" date="2021-02" db="EMBL/GenBank/DDBJ databases">
        <authorList>
            <person name="Nowell W R."/>
        </authorList>
    </citation>
    <scope>NUCLEOTIDE SEQUENCE</scope>
</reference>
<feature type="domain" description="BZIP" evidence="1">
    <location>
        <begin position="106"/>
        <end position="153"/>
    </location>
</feature>
<dbReference type="InterPro" id="IPR046347">
    <property type="entry name" value="bZIP_sf"/>
</dbReference>
<dbReference type="Proteomes" id="UP000681722">
    <property type="component" value="Unassembled WGS sequence"/>
</dbReference>
<evidence type="ECO:0000259" key="1">
    <source>
        <dbReference type="Pfam" id="PF07716"/>
    </source>
</evidence>
<accession>A0A8S2ZUI2</accession>
<dbReference type="Gene3D" id="1.20.5.170">
    <property type="match status" value="1"/>
</dbReference>
<evidence type="ECO:0000313" key="2">
    <source>
        <dbReference type="EMBL" id="CAF4655572.1"/>
    </source>
</evidence>
<evidence type="ECO:0000313" key="3">
    <source>
        <dbReference type="Proteomes" id="UP000681722"/>
    </source>
</evidence>
<name>A0A8S2ZUI2_9BILA</name>
<comment type="caution">
    <text evidence="2">The sequence shown here is derived from an EMBL/GenBank/DDBJ whole genome shotgun (WGS) entry which is preliminary data.</text>
</comment>
<gene>
    <name evidence="2" type="ORF">SRO942_LOCUS50516</name>
</gene>
<feature type="non-terminal residue" evidence="2">
    <location>
        <position position="165"/>
    </location>
</feature>
<feature type="non-terminal residue" evidence="2">
    <location>
        <position position="1"/>
    </location>
</feature>
<dbReference type="AlphaFoldDB" id="A0A8S2ZUI2"/>
<dbReference type="EMBL" id="CAJOBC010144135">
    <property type="protein sequence ID" value="CAF4655572.1"/>
    <property type="molecule type" value="Genomic_DNA"/>
</dbReference>
<dbReference type="GO" id="GO:0003700">
    <property type="term" value="F:DNA-binding transcription factor activity"/>
    <property type="evidence" value="ECO:0007669"/>
    <property type="project" value="InterPro"/>
</dbReference>
<organism evidence="2 3">
    <name type="scientific">Didymodactylos carnosus</name>
    <dbReference type="NCBI Taxonomy" id="1234261"/>
    <lineage>
        <taxon>Eukaryota</taxon>
        <taxon>Metazoa</taxon>
        <taxon>Spiralia</taxon>
        <taxon>Gnathifera</taxon>
        <taxon>Rotifera</taxon>
        <taxon>Eurotatoria</taxon>
        <taxon>Bdelloidea</taxon>
        <taxon>Philodinida</taxon>
        <taxon>Philodinidae</taxon>
        <taxon>Didymodactylos</taxon>
    </lineage>
</organism>
<proteinExistence type="predicted"/>
<sequence length="165" mass="19064">LAAIEHDHAFMTKSLITTTTPTKRRRSYTPTRLYSTFLDSTESKTIPYLNNNSNDGLSNLLTPITTNSSSTMSSDYCTTSRTKRLHTLNIINRATDVKTEDDRTYYLERRRRNNMASKNSRQARQQKYGDMNYKCNEYRKSNEELKTKISILEMATANLKDGLVK</sequence>
<dbReference type="SUPFAM" id="SSF57959">
    <property type="entry name" value="Leucine zipper domain"/>
    <property type="match status" value="1"/>
</dbReference>
<protein>
    <recommendedName>
        <fullName evidence="1">BZIP domain-containing protein</fullName>
    </recommendedName>
</protein>
<dbReference type="InterPro" id="IPR004827">
    <property type="entry name" value="bZIP"/>
</dbReference>
<dbReference type="OrthoDB" id="10039716at2759"/>
<dbReference type="Pfam" id="PF07716">
    <property type="entry name" value="bZIP_2"/>
    <property type="match status" value="1"/>
</dbReference>